<gene>
    <name evidence="1" type="ORF">SBAD_LOCUS3565</name>
</gene>
<keyword evidence="2" id="KW-1185">Reference proteome</keyword>
<sequence length="190" mass="21247">MSLAWPYSNVHFASYMLNAASTTTAPPYACSPCTHQQTPLNYYQNMWRSTLQERVRFNRLLQCNLFPGFPHDVDNPYSVLPSTSCSSSGSQLKFEGSPNFFPSALPLPQSYFFPPPSITKQRTTGDPALTLSPTTDLLFSLDRSDPNGCQFARDVADVTKNVKNVNLIEETNFRVPYCSTPKSIRESAKT</sequence>
<evidence type="ECO:0000313" key="3">
    <source>
        <dbReference type="WBParaSite" id="SBAD_0000372901-mRNA-1"/>
    </source>
</evidence>
<protein>
    <submittedName>
        <fullName evidence="3">Expressed conserved protein</fullName>
    </submittedName>
</protein>
<evidence type="ECO:0000313" key="2">
    <source>
        <dbReference type="Proteomes" id="UP000270296"/>
    </source>
</evidence>
<accession>A0A183IIW9</accession>
<evidence type="ECO:0000313" key="1">
    <source>
        <dbReference type="EMBL" id="VDP01593.1"/>
    </source>
</evidence>
<reference evidence="1 2" key="2">
    <citation type="submission" date="2018-11" db="EMBL/GenBank/DDBJ databases">
        <authorList>
            <consortium name="Pathogen Informatics"/>
        </authorList>
    </citation>
    <scope>NUCLEOTIDE SEQUENCE [LARGE SCALE GENOMIC DNA]</scope>
</reference>
<dbReference type="Proteomes" id="UP000270296">
    <property type="component" value="Unassembled WGS sequence"/>
</dbReference>
<name>A0A183IIW9_9BILA</name>
<organism evidence="3">
    <name type="scientific">Soboliphyme baturini</name>
    <dbReference type="NCBI Taxonomy" id="241478"/>
    <lineage>
        <taxon>Eukaryota</taxon>
        <taxon>Metazoa</taxon>
        <taxon>Ecdysozoa</taxon>
        <taxon>Nematoda</taxon>
        <taxon>Enoplea</taxon>
        <taxon>Dorylaimia</taxon>
        <taxon>Dioctophymatida</taxon>
        <taxon>Dioctophymatoidea</taxon>
        <taxon>Soboliphymatidae</taxon>
        <taxon>Soboliphyme</taxon>
    </lineage>
</organism>
<proteinExistence type="predicted"/>
<dbReference type="EMBL" id="UZAM01007818">
    <property type="protein sequence ID" value="VDP01593.1"/>
    <property type="molecule type" value="Genomic_DNA"/>
</dbReference>
<dbReference type="AlphaFoldDB" id="A0A183IIW9"/>
<reference evidence="3" key="1">
    <citation type="submission" date="2016-06" db="UniProtKB">
        <authorList>
            <consortium name="WormBaseParasite"/>
        </authorList>
    </citation>
    <scope>IDENTIFICATION</scope>
</reference>
<dbReference type="WBParaSite" id="SBAD_0000372901-mRNA-1">
    <property type="protein sequence ID" value="SBAD_0000372901-mRNA-1"/>
    <property type="gene ID" value="SBAD_0000372901"/>
</dbReference>